<dbReference type="RefSeq" id="XP_027619819.1">
    <property type="nucleotide sequence ID" value="XM_027764018.1"/>
</dbReference>
<organism evidence="3 4">
    <name type="scientific">Sparassis crispa</name>
    <dbReference type="NCBI Taxonomy" id="139825"/>
    <lineage>
        <taxon>Eukaryota</taxon>
        <taxon>Fungi</taxon>
        <taxon>Dikarya</taxon>
        <taxon>Basidiomycota</taxon>
        <taxon>Agaricomycotina</taxon>
        <taxon>Agaricomycetes</taxon>
        <taxon>Polyporales</taxon>
        <taxon>Sparassidaceae</taxon>
        <taxon>Sparassis</taxon>
    </lineage>
</organism>
<dbReference type="InterPro" id="IPR045341">
    <property type="entry name" value="DUF6532"/>
</dbReference>
<gene>
    <name evidence="3" type="ORF">SCP_1403140</name>
</gene>
<dbReference type="Pfam" id="PF20149">
    <property type="entry name" value="DUF6532"/>
    <property type="match status" value="1"/>
</dbReference>
<feature type="region of interest" description="Disordered" evidence="1">
    <location>
        <begin position="13"/>
        <end position="45"/>
    </location>
</feature>
<accession>A0A401H393</accession>
<dbReference type="InParanoid" id="A0A401H393"/>
<feature type="compositionally biased region" description="Acidic residues" evidence="1">
    <location>
        <begin position="147"/>
        <end position="157"/>
    </location>
</feature>
<dbReference type="GeneID" id="38785823"/>
<dbReference type="AlphaFoldDB" id="A0A401H393"/>
<dbReference type="OrthoDB" id="3268553at2759"/>
<proteinExistence type="predicted"/>
<reference evidence="3 4" key="1">
    <citation type="journal article" date="2018" name="Sci. Rep.">
        <title>Genome sequence of the cauliflower mushroom Sparassis crispa (Hanabiratake) and its association with beneficial usage.</title>
        <authorList>
            <person name="Kiyama R."/>
            <person name="Furutani Y."/>
            <person name="Kawaguchi K."/>
            <person name="Nakanishi T."/>
        </authorList>
    </citation>
    <scope>NUCLEOTIDE SEQUENCE [LARGE SCALE GENOMIC DNA]</scope>
</reference>
<feature type="region of interest" description="Disordered" evidence="1">
    <location>
        <begin position="144"/>
        <end position="178"/>
    </location>
</feature>
<protein>
    <recommendedName>
        <fullName evidence="2">DUF6532 domain-containing protein</fullName>
    </recommendedName>
</protein>
<feature type="compositionally biased region" description="Basic and acidic residues" evidence="1">
    <location>
        <begin position="13"/>
        <end position="23"/>
    </location>
</feature>
<feature type="region of interest" description="Disordered" evidence="1">
    <location>
        <begin position="78"/>
        <end position="107"/>
    </location>
</feature>
<evidence type="ECO:0000313" key="3">
    <source>
        <dbReference type="EMBL" id="GBE88906.1"/>
    </source>
</evidence>
<evidence type="ECO:0000313" key="4">
    <source>
        <dbReference type="Proteomes" id="UP000287166"/>
    </source>
</evidence>
<feature type="domain" description="DUF6532" evidence="2">
    <location>
        <begin position="192"/>
        <end position="382"/>
    </location>
</feature>
<sequence>MFTVDAIRRKVEKVKKAEKAERRARLHQQEANGEEVNEDEIEQSDVDDVEDYMFTDRTVTTKLSAKKALPYRADRLPLAATTNKGRRNTDETPPLVVPSDDDRNDDDEPVVIRRHVLKANVTRIVIEDNVDAVTITLSAFKKRGCDDDNDDGSDGECDGPMQPKYQKGSDGSSRPRVKDFDDATQEVLTITIAIFRCMVSTEAPFPDTSTFEIEMAQQAWKKACEQTGLNVMVMTTLIKMIMKRTSHIRGELKTKVRGIIQSFYGFQSGENKSAILRNCQRAEDLKDGYSFVYEDPAMKKGLYKSEIIQMVINDMWFANKHDEGVRYHGYFNPMPVVTIALVLAAVECGIDEWATGIKEDVPFTAASYKEVYQAHLHCLHDFEKHTINYGILRKRCNLWHGNARFHSGAEPISKTTVPALDMSAFEAAIREWEESETNDSDNEAVPGMEGA</sequence>
<keyword evidence="4" id="KW-1185">Reference proteome</keyword>
<dbReference type="Proteomes" id="UP000287166">
    <property type="component" value="Unassembled WGS sequence"/>
</dbReference>
<feature type="compositionally biased region" description="Acidic residues" evidence="1">
    <location>
        <begin position="32"/>
        <end position="45"/>
    </location>
</feature>
<comment type="caution">
    <text evidence="3">The sequence shown here is derived from an EMBL/GenBank/DDBJ whole genome shotgun (WGS) entry which is preliminary data.</text>
</comment>
<evidence type="ECO:0000256" key="1">
    <source>
        <dbReference type="SAM" id="MobiDB-lite"/>
    </source>
</evidence>
<name>A0A401H393_9APHY</name>
<dbReference type="EMBL" id="BFAD01000014">
    <property type="protein sequence ID" value="GBE88906.1"/>
    <property type="molecule type" value="Genomic_DNA"/>
</dbReference>
<dbReference type="STRING" id="139825.A0A401H393"/>
<evidence type="ECO:0000259" key="2">
    <source>
        <dbReference type="Pfam" id="PF20149"/>
    </source>
</evidence>